<sequence length="578" mass="64873">MVCPIARFFTIGVLLLQLSIVDGIESIFIGEVYKSLIRCADWIRGASSNENRRSYSINIMSDYTHRKDKALFGFDVMNRSTEGKELLKLTDVAYYTHSRNHGNTFRVAANDVIMERLRLSTLGVNLGITSTRSKEPPALKKHLVEALGRGLSRELQIRPGRNATCTVNVIEGVLFDGLIFMRDKLEMNLTLVLNETSTRFNIATLGVYFDNLPNGDEDPIPSFDMARLRFMEHNARVVTIPHRDLFQRIALKRACEAQIEHYANHARSRINGVDGGLRNAHPVKLILSHIIGSEAFIRSNRSRDEIVNTPGSNRRTGSIQISSVYTHKKDQAFFGFDVVGNGTIWKLTDVACFSPTRRANGLTSYHVAASDVIMSRLDQNRLASNLDMKRRYPTSLKKHLTEKLGYGLSQELQLSSDPYTTCTGKEIAHGAWDGAFGIENKRSSFITLLLDGEARRFNIATFNVSFNGPPDRDMSMPHFDMVLLRDIESRAEAVMIAGVDLGQKDALHKACRDQLAYYALHLNGTRDGSVEEHPVTLIIDYLANSSFDASPEWEQRSNHAARRLDKTEIIIDIPGTPV</sequence>
<comment type="caution">
    <text evidence="2">The sequence shown here is derived from an EMBL/GenBank/DDBJ whole genome shotgun (WGS) entry which is preliminary data.</text>
</comment>
<evidence type="ECO:0000313" key="3">
    <source>
        <dbReference type="Proteomes" id="UP000591131"/>
    </source>
</evidence>
<name>A0A7J6N0I6_PERCH</name>
<organism evidence="2 3">
    <name type="scientific">Perkinsus chesapeaki</name>
    <name type="common">Clam parasite</name>
    <name type="synonym">Perkinsus andrewsi</name>
    <dbReference type="NCBI Taxonomy" id="330153"/>
    <lineage>
        <taxon>Eukaryota</taxon>
        <taxon>Sar</taxon>
        <taxon>Alveolata</taxon>
        <taxon>Perkinsozoa</taxon>
        <taxon>Perkinsea</taxon>
        <taxon>Perkinsida</taxon>
        <taxon>Perkinsidae</taxon>
        <taxon>Perkinsus</taxon>
    </lineage>
</organism>
<gene>
    <name evidence="2" type="ORF">FOL47_001620</name>
</gene>
<dbReference type="Proteomes" id="UP000591131">
    <property type="component" value="Unassembled WGS sequence"/>
</dbReference>
<evidence type="ECO:0000256" key="1">
    <source>
        <dbReference type="SAM" id="SignalP"/>
    </source>
</evidence>
<protein>
    <submittedName>
        <fullName evidence="2">Uncharacterized protein</fullName>
    </submittedName>
</protein>
<accession>A0A7J6N0I6</accession>
<evidence type="ECO:0000313" key="2">
    <source>
        <dbReference type="EMBL" id="KAF4677408.1"/>
    </source>
</evidence>
<feature type="chain" id="PRO_5029699641" evidence="1">
    <location>
        <begin position="24"/>
        <end position="578"/>
    </location>
</feature>
<reference evidence="2 3" key="1">
    <citation type="submission" date="2020-04" db="EMBL/GenBank/DDBJ databases">
        <title>Perkinsus chesapeaki whole genome sequence.</title>
        <authorList>
            <person name="Bogema D.R."/>
        </authorList>
    </citation>
    <scope>NUCLEOTIDE SEQUENCE [LARGE SCALE GENOMIC DNA]</scope>
    <source>
        <strain evidence="2">ATCC PRA-425</strain>
    </source>
</reference>
<dbReference type="AlphaFoldDB" id="A0A7J6N0I6"/>
<keyword evidence="1" id="KW-0732">Signal</keyword>
<feature type="signal peptide" evidence="1">
    <location>
        <begin position="1"/>
        <end position="23"/>
    </location>
</feature>
<keyword evidence="3" id="KW-1185">Reference proteome</keyword>
<proteinExistence type="predicted"/>
<dbReference type="EMBL" id="JAAPAO010000014">
    <property type="protein sequence ID" value="KAF4677408.1"/>
    <property type="molecule type" value="Genomic_DNA"/>
</dbReference>